<reference evidence="1" key="1">
    <citation type="submission" date="2017-08" db="EMBL/GenBank/DDBJ databases">
        <authorList>
            <consortium name="Urmite Genomes"/>
        </authorList>
    </citation>
    <scope>NUCLEOTIDE SEQUENCE [LARGE SCALE GENOMIC DNA]</scope>
    <source>
        <strain evidence="1">IHUMI-LCC2</strain>
    </source>
</reference>
<keyword evidence="2" id="KW-1185">Reference proteome</keyword>
<organism evidence="1">
    <name type="scientific">Orpheovirus IHUMI-LCC2</name>
    <dbReference type="NCBI Taxonomy" id="2023057"/>
    <lineage>
        <taxon>Viruses</taxon>
        <taxon>Varidnaviria</taxon>
        <taxon>Bamfordvirae</taxon>
        <taxon>Nucleocytoviricota</taxon>
        <taxon>Megaviricetes</taxon>
        <taxon>Pimascovirales</taxon>
        <taxon>Ocovirineae</taxon>
        <taxon>Orpheoviridae</taxon>
        <taxon>Alphaorpheovirus</taxon>
        <taxon>Alphaorpheovirus massiliense</taxon>
    </lineage>
</organism>
<accession>A0A2I2L338</accession>
<evidence type="ECO:0000313" key="1">
    <source>
        <dbReference type="EMBL" id="SNW61920.1"/>
    </source>
</evidence>
<dbReference type="KEGG" id="vg:35381907"/>
<sequence length="310" mass="36578">MNICIGDEKITFNEREKEIFMRIFGDLEILEEDGELEMSCIRMRDDALSQTIRTIVSIKYPVLSREDFNHNYLINDGDKRNIITILEYFAINVDPITIMSLKVDGCTKNEDKYVKERLNGIMQCDLYNNAILGYIKEKYKYYETRDSDYVKTLINKWKWKSKEEKCKHSIGKSLIIHERKDKIKEGEPCLIVDSTVEYKNKAKKFPRCRLDIKLELEKRNVKSIESGGKDRKVNYIHIKLLNNEFDYDEVGEFIIDGTYTATINNGKNLIITTCDEENRESYRISYNDFCTLCRNNTEEMMLKILREGAY</sequence>
<name>A0A2I2L338_9VIRU</name>
<proteinExistence type="predicted"/>
<dbReference type="Proteomes" id="UP000236316">
    <property type="component" value="Segment"/>
</dbReference>
<dbReference type="EMBL" id="LT906555">
    <property type="protein sequence ID" value="SNW61920.1"/>
    <property type="molecule type" value="Genomic_DNA"/>
</dbReference>
<dbReference type="GeneID" id="35381907"/>
<protein>
    <submittedName>
        <fullName evidence="1">Uncharacterized protein</fullName>
    </submittedName>
</protein>
<gene>
    <name evidence="1" type="ORF">ORPV_16</name>
</gene>
<evidence type="ECO:0000313" key="2">
    <source>
        <dbReference type="Proteomes" id="UP000236316"/>
    </source>
</evidence>
<dbReference type="RefSeq" id="YP_009448222.1">
    <property type="nucleotide sequence ID" value="NC_036594.1"/>
</dbReference>